<dbReference type="AlphaFoldDB" id="A0A6A4WL65"/>
<gene>
    <name evidence="7" type="primary">INTS10</name>
    <name evidence="7" type="ORF">FJT64_024620</name>
</gene>
<dbReference type="Gene3D" id="3.30.420.10">
    <property type="entry name" value="Ribonuclease H-like superfamily/Ribonuclease H"/>
    <property type="match status" value="1"/>
</dbReference>
<evidence type="ECO:0000256" key="1">
    <source>
        <dbReference type="ARBA" id="ARBA00004123"/>
    </source>
</evidence>
<reference evidence="7 8" key="1">
    <citation type="submission" date="2019-07" db="EMBL/GenBank/DDBJ databases">
        <title>Draft genome assembly of a fouling barnacle, Amphibalanus amphitrite (Darwin, 1854): The first reference genome for Thecostraca.</title>
        <authorList>
            <person name="Kim W."/>
        </authorList>
    </citation>
    <scope>NUCLEOTIDE SEQUENCE [LARGE SCALE GENOMIC DNA]</scope>
    <source>
        <strain evidence="7">SNU_AA5</strain>
        <tissue evidence="7">Soma without cirri and trophi</tissue>
    </source>
</reference>
<keyword evidence="8" id="KW-1185">Reference proteome</keyword>
<dbReference type="PANTHER" id="PTHR16055">
    <property type="entry name" value="INTEGRATOR COMPLEX SUBUNIT 10"/>
    <property type="match status" value="1"/>
</dbReference>
<comment type="caution">
    <text evidence="7">The sequence shown here is derived from an EMBL/GenBank/DDBJ whole genome shotgun (WGS) entry which is preliminary data.</text>
</comment>
<accession>A0A6A4WL65</accession>
<evidence type="ECO:0000256" key="2">
    <source>
        <dbReference type="ARBA" id="ARBA00010391"/>
    </source>
</evidence>
<evidence type="ECO:0000256" key="5">
    <source>
        <dbReference type="SAM" id="MobiDB-lite"/>
    </source>
</evidence>
<name>A0A6A4WL65_AMPAM</name>
<sequence>MRVLADALRCEDDDGQSKFLREVFCQLSTDLQHRGLSVIADRSSDTLEHCQLVLLLLNKFPNMVNGHGTRVVDLLLTSEKHAHFKSPLNKYRKFLVCDLLPSLLSSSASDLTHKQLTRLFLRTVEFYVCYMASDNTKIQGTGAEEPVELRLADPWKDMCSLCQLAANKLHWPLADVFTHKRSRDLVWQQLASFFREHSARQEDPFVHSQLVYCTVAVMLQAVVEYSHKIDPTMAPDPPDKRREAAERALAALPAPDCSIWSDGSAAGGTSNGGGGAAIILHRENDRRIECLAAAGTHCSSTRAELVAVREALKSLASLPADSLDAIKEIRLCTDSRACLQTLQRGQAAQQEELPASIWASLHDFTCSQSSSGGGGGGAAPPSLMLVEAFPEPLSSTTSLLGSVPGPSVPGPGPAHRRHRSQELDPTEPLLTVSRQVTFKPQQLTLAFLTGVRCWSLLSQNPALEKEFQRVWQHVLSGNSWPWFQSFVTDVHLYADRLQELAYRTDAAAAAGLGGTGGTGAHCCRALLQRMAAAFGTGDYQLAGELCLHILTGPLLPSALGDPAKTQVVAQCAQNRHLHFLSYTQADVSKYCIKVLTLCLQKKVLGPGAFQDNAVGHLIVLLQYDWPTEEPIFSKVVHLIRQHGTLTYPQFVHYVTCPDIVEEFVYLNTEHGGGLTFSLVPAQQPRGTISTRGVDKGAREEFRMAMLQQIRRTESTLTLIGEFLTAQKDDVLRCLR</sequence>
<keyword evidence="4" id="KW-0539">Nucleus</keyword>
<dbReference type="PANTHER" id="PTHR16055:SF2">
    <property type="entry name" value="INTEGRATOR COMPLEX SUBUNIT 10"/>
    <property type="match status" value="1"/>
</dbReference>
<comment type="subcellular location">
    <subcellularLocation>
        <location evidence="1">Nucleus</location>
    </subcellularLocation>
</comment>
<dbReference type="GO" id="GO:0003676">
    <property type="term" value="F:nucleic acid binding"/>
    <property type="evidence" value="ECO:0007669"/>
    <property type="project" value="InterPro"/>
</dbReference>
<dbReference type="InterPro" id="IPR012337">
    <property type="entry name" value="RNaseH-like_sf"/>
</dbReference>
<dbReference type="InterPro" id="IPR036397">
    <property type="entry name" value="RNaseH_sf"/>
</dbReference>
<evidence type="ECO:0000256" key="3">
    <source>
        <dbReference type="ARBA" id="ARBA00016811"/>
    </source>
</evidence>
<proteinExistence type="inferred from homology"/>
<evidence type="ECO:0000313" key="7">
    <source>
        <dbReference type="EMBL" id="KAF0303382.1"/>
    </source>
</evidence>
<evidence type="ECO:0000256" key="4">
    <source>
        <dbReference type="ARBA" id="ARBA00023242"/>
    </source>
</evidence>
<dbReference type="InterPro" id="IPR026164">
    <property type="entry name" value="Int_cplx_su10"/>
</dbReference>
<dbReference type="InterPro" id="IPR002156">
    <property type="entry name" value="RNaseH_domain"/>
</dbReference>
<dbReference type="Proteomes" id="UP000440578">
    <property type="component" value="Unassembled WGS sequence"/>
</dbReference>
<dbReference type="GO" id="GO:0004523">
    <property type="term" value="F:RNA-DNA hybrid ribonuclease activity"/>
    <property type="evidence" value="ECO:0007669"/>
    <property type="project" value="InterPro"/>
</dbReference>
<organism evidence="7 8">
    <name type="scientific">Amphibalanus amphitrite</name>
    <name type="common">Striped barnacle</name>
    <name type="synonym">Balanus amphitrite</name>
    <dbReference type="NCBI Taxonomy" id="1232801"/>
    <lineage>
        <taxon>Eukaryota</taxon>
        <taxon>Metazoa</taxon>
        <taxon>Ecdysozoa</taxon>
        <taxon>Arthropoda</taxon>
        <taxon>Crustacea</taxon>
        <taxon>Multicrustacea</taxon>
        <taxon>Cirripedia</taxon>
        <taxon>Thoracica</taxon>
        <taxon>Thoracicalcarea</taxon>
        <taxon>Balanomorpha</taxon>
        <taxon>Balanoidea</taxon>
        <taxon>Balanidae</taxon>
        <taxon>Amphibalaninae</taxon>
        <taxon>Amphibalanus</taxon>
    </lineage>
</organism>
<dbReference type="Pfam" id="PF00075">
    <property type="entry name" value="RNase_H"/>
    <property type="match status" value="1"/>
</dbReference>
<comment type="similarity">
    <text evidence="2">Belongs to the Integrator subunit 10 family.</text>
</comment>
<dbReference type="Pfam" id="PF21045">
    <property type="entry name" value="INT10"/>
    <property type="match status" value="2"/>
</dbReference>
<dbReference type="GO" id="GO:0016180">
    <property type="term" value="P:snRNA processing"/>
    <property type="evidence" value="ECO:0007669"/>
    <property type="project" value="InterPro"/>
</dbReference>
<feature type="domain" description="RNase H type-1" evidence="6">
    <location>
        <begin position="258"/>
        <end position="344"/>
    </location>
</feature>
<evidence type="ECO:0000259" key="6">
    <source>
        <dbReference type="Pfam" id="PF00075"/>
    </source>
</evidence>
<protein>
    <recommendedName>
        <fullName evidence="3">Integrator complex subunit 10</fullName>
    </recommendedName>
</protein>
<evidence type="ECO:0000313" key="8">
    <source>
        <dbReference type="Proteomes" id="UP000440578"/>
    </source>
</evidence>
<feature type="region of interest" description="Disordered" evidence="5">
    <location>
        <begin position="395"/>
        <end position="426"/>
    </location>
</feature>
<dbReference type="SUPFAM" id="SSF53098">
    <property type="entry name" value="Ribonuclease H-like"/>
    <property type="match status" value="1"/>
</dbReference>
<dbReference type="EMBL" id="VIIS01000949">
    <property type="protein sequence ID" value="KAF0303382.1"/>
    <property type="molecule type" value="Genomic_DNA"/>
</dbReference>
<dbReference type="GO" id="GO:0032039">
    <property type="term" value="C:integrator complex"/>
    <property type="evidence" value="ECO:0007669"/>
    <property type="project" value="InterPro"/>
</dbReference>
<dbReference type="OrthoDB" id="18145at2759"/>